<comment type="catalytic activity">
    <reaction evidence="2">
        <text>N(6)-D-ribulosyl-L-lysyl-[protein] + ATP = N(6)-(3-O-phospho-D-ribulosyl)-L-lysyl-[protein] + ADP + H(+)</text>
        <dbReference type="Rhea" id="RHEA:48432"/>
        <dbReference type="Rhea" id="RHEA-COMP:12103"/>
        <dbReference type="Rhea" id="RHEA-COMP:12104"/>
        <dbReference type="ChEBI" id="CHEBI:15378"/>
        <dbReference type="ChEBI" id="CHEBI:30616"/>
        <dbReference type="ChEBI" id="CHEBI:90418"/>
        <dbReference type="ChEBI" id="CHEBI:90420"/>
        <dbReference type="ChEBI" id="CHEBI:456216"/>
        <dbReference type="EC" id="2.7.1.172"/>
    </reaction>
    <physiologicalReaction direction="left-to-right" evidence="2">
        <dbReference type="Rhea" id="RHEA:48433"/>
    </physiologicalReaction>
</comment>
<dbReference type="Pfam" id="PF03881">
    <property type="entry name" value="Fructosamin_kin"/>
    <property type="match status" value="2"/>
</dbReference>
<dbReference type="AlphaFoldDB" id="A0A395IPD9"/>
<dbReference type="GO" id="GO:0102193">
    <property type="term" value="F:protein-ribulosamine 3-kinase activity"/>
    <property type="evidence" value="ECO:0007669"/>
    <property type="project" value="UniProtKB-EC"/>
</dbReference>
<keyword evidence="3" id="KW-0808">Transferase</keyword>
<reference evidence="4 5" key="1">
    <citation type="submission" date="2018-06" db="EMBL/GenBank/DDBJ databases">
        <title>Genome Sequence of the Brown Rot Fungal Pathogen Monilinia fructigena.</title>
        <authorList>
            <person name="Landi L."/>
            <person name="De Miccolis Angelini R.M."/>
            <person name="Pollastro S."/>
            <person name="Abate D."/>
            <person name="Faretra F."/>
            <person name="Romanazzi G."/>
        </authorList>
    </citation>
    <scope>NUCLEOTIDE SEQUENCE [LARGE SCALE GENOMIC DNA]</scope>
    <source>
        <strain evidence="4 5">Mfrg269</strain>
    </source>
</reference>
<evidence type="ECO:0000313" key="4">
    <source>
        <dbReference type="EMBL" id="RAL61744.1"/>
    </source>
</evidence>
<comment type="similarity">
    <text evidence="3">Belongs to the fructosamine kinase family.</text>
</comment>
<dbReference type="EMBL" id="QKRW01000029">
    <property type="protein sequence ID" value="RAL61744.1"/>
    <property type="molecule type" value="Genomic_DNA"/>
</dbReference>
<accession>A0A395IPD9</accession>
<dbReference type="Proteomes" id="UP000249056">
    <property type="component" value="Unassembled WGS sequence"/>
</dbReference>
<name>A0A395IPD9_9HELO</name>
<keyword evidence="5" id="KW-1185">Reference proteome</keyword>
<evidence type="ECO:0000256" key="2">
    <source>
        <dbReference type="ARBA" id="ARBA00048655"/>
    </source>
</evidence>
<dbReference type="PANTHER" id="PTHR12149:SF8">
    <property type="entry name" value="PROTEIN-RIBULOSAMINE 3-KINASE"/>
    <property type="match status" value="1"/>
</dbReference>
<dbReference type="InterPro" id="IPR011009">
    <property type="entry name" value="Kinase-like_dom_sf"/>
</dbReference>
<dbReference type="InterPro" id="IPR016477">
    <property type="entry name" value="Fructo-/Ketosamine-3-kinase"/>
</dbReference>
<dbReference type="EC" id="2.7.1.172" evidence="1"/>
<dbReference type="GO" id="GO:0016301">
    <property type="term" value="F:kinase activity"/>
    <property type="evidence" value="ECO:0007669"/>
    <property type="project" value="UniProtKB-UniRule"/>
</dbReference>
<dbReference type="OrthoDB" id="5772781at2759"/>
<protein>
    <recommendedName>
        <fullName evidence="1">protein-ribulosamine 3-kinase</fullName>
        <ecNumber evidence="1">2.7.1.172</ecNumber>
    </recommendedName>
</protein>
<organism evidence="4 5">
    <name type="scientific">Monilinia fructigena</name>
    <dbReference type="NCBI Taxonomy" id="38457"/>
    <lineage>
        <taxon>Eukaryota</taxon>
        <taxon>Fungi</taxon>
        <taxon>Dikarya</taxon>
        <taxon>Ascomycota</taxon>
        <taxon>Pezizomycotina</taxon>
        <taxon>Leotiomycetes</taxon>
        <taxon>Helotiales</taxon>
        <taxon>Sclerotiniaceae</taxon>
        <taxon>Monilinia</taxon>
    </lineage>
</organism>
<evidence type="ECO:0000256" key="1">
    <source>
        <dbReference type="ARBA" id="ARBA00011961"/>
    </source>
</evidence>
<dbReference type="Gene3D" id="3.90.1200.10">
    <property type="match status" value="2"/>
</dbReference>
<comment type="caution">
    <text evidence="4">The sequence shown here is derived from an EMBL/GenBank/DDBJ whole genome shotgun (WGS) entry which is preliminary data.</text>
</comment>
<sequence length="282" mass="31375">MTPTVDPAILKALSLDKATTTISSHGGSGFVETFKISAMVDEEKKLFFVKTGGRKSDEMFTGEHASLNAIHSTVPLSLSQVLCSRYPEFRWIFSSRPIFLDLNPRDGNTGSGISLAKKLAKLHSTPVPIPEGYREPQFGFPVTTCCGETPQDNGFMRSWAEFFGERRLRSIVKKAELNNGANSELREAVEEGVVRTVVPRLLGDEHLKGAGIMGMFGGFGAVFWKEYHEDKPKDEPAEEWADRCLLYELYHHLNHYAMFGGGYKGGAMSIMRKLLKKYGKEA</sequence>
<dbReference type="PANTHER" id="PTHR12149">
    <property type="entry name" value="FRUCTOSAMINE 3 KINASE-RELATED PROTEIN"/>
    <property type="match status" value="1"/>
</dbReference>
<keyword evidence="3" id="KW-0418">Kinase</keyword>
<evidence type="ECO:0000256" key="3">
    <source>
        <dbReference type="PIRNR" id="PIRNR006221"/>
    </source>
</evidence>
<evidence type="ECO:0000313" key="5">
    <source>
        <dbReference type="Proteomes" id="UP000249056"/>
    </source>
</evidence>
<gene>
    <name evidence="4" type="ORF">DID88_002810</name>
</gene>
<dbReference type="SUPFAM" id="SSF56112">
    <property type="entry name" value="Protein kinase-like (PK-like)"/>
    <property type="match status" value="1"/>
</dbReference>
<proteinExistence type="inferred from homology"/>
<dbReference type="PIRSF" id="PIRSF006221">
    <property type="entry name" value="Ketosamine-3-kinase"/>
    <property type="match status" value="1"/>
</dbReference>